<protein>
    <recommendedName>
        <fullName evidence="6">SAM-dependent chlorinase/fluorinase</fullName>
    </recommendedName>
</protein>
<dbReference type="InterPro" id="IPR046470">
    <property type="entry name" value="SAM_HAT_C"/>
</dbReference>
<proteinExistence type="inferred from homology"/>
<organism evidence="5">
    <name type="scientific">Caldiarchaeum subterraneum</name>
    <dbReference type="NCBI Taxonomy" id="311458"/>
    <lineage>
        <taxon>Archaea</taxon>
        <taxon>Nitrososphaerota</taxon>
        <taxon>Candidatus Caldarchaeales</taxon>
        <taxon>Candidatus Caldarchaeaceae</taxon>
        <taxon>Candidatus Caldarchaeum</taxon>
    </lineage>
</organism>
<dbReference type="SUPFAM" id="SSF102522">
    <property type="entry name" value="Bacterial fluorinating enzyme, N-terminal domain"/>
    <property type="match status" value="1"/>
</dbReference>
<dbReference type="Gene3D" id="2.40.30.90">
    <property type="entry name" value="Bacterial fluorinating enzyme like"/>
    <property type="match status" value="1"/>
</dbReference>
<dbReference type="SUPFAM" id="SSF101852">
    <property type="entry name" value="Bacterial fluorinating enzyme, C-terminal domain"/>
    <property type="match status" value="1"/>
</dbReference>
<feature type="domain" description="S-adenosyl-l-methionine hydroxide adenosyltransferase C-terminal" evidence="4">
    <location>
        <begin position="180"/>
        <end position="261"/>
    </location>
</feature>
<dbReference type="Gene3D" id="3.40.50.10790">
    <property type="entry name" value="S-adenosyl-l-methionine hydroxide adenosyltransferase, N-terminal"/>
    <property type="match status" value="1"/>
</dbReference>
<evidence type="ECO:0000256" key="1">
    <source>
        <dbReference type="ARBA" id="ARBA00022691"/>
    </source>
</evidence>
<evidence type="ECO:0000313" key="5">
    <source>
        <dbReference type="EMBL" id="HHR40783.1"/>
    </source>
</evidence>
<evidence type="ECO:0008006" key="6">
    <source>
        <dbReference type="Google" id="ProtNLM"/>
    </source>
</evidence>
<sequence>MEVKNMKNFVVALLTDYGTKDTYVAEVKAAILKHSTNVVFVDISHEIHPYDILEGAFLLMHAAKTFPPNTIFIAVVDPTVGTEREATVIFTKTGKIFIGPDNGLMFPAAEKEEITDIFKILVEKIPDVSATFHGRDVFAFIAGHIVAGKDFSTYVEAKKKLAQLSIPKPNILHNSAEAVVLHVDRFGNAITNVKGSLPPEWREIDVMIKGIHISRVRKVRTYGEASVGETVIVVGGTGYTELAINQGNAAQRYGIAPGDRIVFLKSHP</sequence>
<comment type="similarity">
    <text evidence="2">Belongs to the SAM hydrolase / SAM-dependent halogenase family.</text>
</comment>
<reference evidence="5" key="1">
    <citation type="journal article" date="2020" name="mSystems">
        <title>Genome- and Community-Level Interaction Insights into Carbon Utilization and Element Cycling Functions of Hydrothermarchaeota in Hydrothermal Sediment.</title>
        <authorList>
            <person name="Zhou Z."/>
            <person name="Liu Y."/>
            <person name="Xu W."/>
            <person name="Pan J."/>
            <person name="Luo Z.H."/>
            <person name="Li M."/>
        </authorList>
    </citation>
    <scope>NUCLEOTIDE SEQUENCE [LARGE SCALE GENOMIC DNA]</scope>
    <source>
        <strain evidence="5">SpSt-1084</strain>
    </source>
</reference>
<dbReference type="Pfam" id="PF20257">
    <property type="entry name" value="SAM_HAT_C"/>
    <property type="match status" value="1"/>
</dbReference>
<evidence type="ECO:0000256" key="2">
    <source>
        <dbReference type="ARBA" id="ARBA00024035"/>
    </source>
</evidence>
<keyword evidence="1" id="KW-0949">S-adenosyl-L-methionine</keyword>
<dbReference type="EMBL" id="DRXS01000168">
    <property type="protein sequence ID" value="HHR40783.1"/>
    <property type="molecule type" value="Genomic_DNA"/>
</dbReference>
<dbReference type="PANTHER" id="PTHR35092:SF1">
    <property type="entry name" value="CHLORINASE MJ1651"/>
    <property type="match status" value="1"/>
</dbReference>
<dbReference type="AlphaFoldDB" id="A0A7C5YAQ0"/>
<name>A0A7C5YAQ0_CALS0</name>
<dbReference type="Pfam" id="PF01887">
    <property type="entry name" value="SAM_HAT_N"/>
    <property type="match status" value="1"/>
</dbReference>
<gene>
    <name evidence="5" type="ORF">ENM42_03035</name>
</gene>
<evidence type="ECO:0000259" key="4">
    <source>
        <dbReference type="Pfam" id="PF20257"/>
    </source>
</evidence>
<dbReference type="InterPro" id="IPR046469">
    <property type="entry name" value="SAM_HAT_N"/>
</dbReference>
<dbReference type="PIRSF" id="PIRSF006779">
    <property type="entry name" value="UCP006779"/>
    <property type="match status" value="1"/>
</dbReference>
<comment type="caution">
    <text evidence="5">The sequence shown here is derived from an EMBL/GenBank/DDBJ whole genome shotgun (WGS) entry which is preliminary data.</text>
</comment>
<evidence type="ECO:0000259" key="3">
    <source>
        <dbReference type="Pfam" id="PF01887"/>
    </source>
</evidence>
<accession>A0A7C5YAQ0</accession>
<dbReference type="InterPro" id="IPR023228">
    <property type="entry name" value="SAM_OH_AdoTrfase_N_sf"/>
</dbReference>
<dbReference type="PANTHER" id="PTHR35092">
    <property type="entry name" value="CHLORINASE MJ1651"/>
    <property type="match status" value="1"/>
</dbReference>
<feature type="domain" description="S-adenosyl-l-methionine hydroxide adenosyltransferase N-terminal" evidence="3">
    <location>
        <begin position="11"/>
        <end position="152"/>
    </location>
</feature>
<dbReference type="InterPro" id="IPR002747">
    <property type="entry name" value="SAM_OH_AdoTrfase"/>
</dbReference>
<dbReference type="InterPro" id="IPR023227">
    <property type="entry name" value="SAM_OH_AdoTrfase_C_sf"/>
</dbReference>